<dbReference type="EMBL" id="UZAH01034598">
    <property type="protein sequence ID" value="VDP36099.1"/>
    <property type="molecule type" value="Genomic_DNA"/>
</dbReference>
<dbReference type="Proteomes" id="UP000050761">
    <property type="component" value="Unassembled WGS sequence"/>
</dbReference>
<accession>A0A3P8GN48</accession>
<gene>
    <name evidence="2" type="ORF">HPBE_LOCUS23022</name>
</gene>
<sequence length="232" mass="25536">MTSCAEVRAGSPAPDEAECVDMLQPMSSDNNLPLISTTPSMPPVCEEAPYVLPEKGYRDSRARNMMDGSPRNCEALASSHSSLGFYMYVICEASRKLWAIEIGTIRQENSGKYQDAFYVPGDSADELNSSPNVPGNSVDVPNTSSTVHGEPQEISRKYPDGFYAPGDSEDEQNMQATVPDDSVDVPKTSATVPGYLDDHRRKAFTVGETIDIDRYRRFFAESFKRHETSTLG</sequence>
<evidence type="ECO:0000256" key="1">
    <source>
        <dbReference type="SAM" id="MobiDB-lite"/>
    </source>
</evidence>
<evidence type="ECO:0000313" key="4">
    <source>
        <dbReference type="WBParaSite" id="HPBE_0002302301-mRNA-1"/>
    </source>
</evidence>
<dbReference type="AlphaFoldDB" id="A0A3P8GN48"/>
<dbReference type="WBParaSite" id="HPBE_0002302301-mRNA-1">
    <property type="protein sequence ID" value="HPBE_0002302301-mRNA-1"/>
    <property type="gene ID" value="HPBE_0002302301"/>
</dbReference>
<proteinExistence type="predicted"/>
<organism evidence="2">
    <name type="scientific">Heligmosomoides polygyrus</name>
    <name type="common">Parasitic roundworm</name>
    <dbReference type="NCBI Taxonomy" id="6339"/>
    <lineage>
        <taxon>Eukaryota</taxon>
        <taxon>Metazoa</taxon>
        <taxon>Ecdysozoa</taxon>
        <taxon>Nematoda</taxon>
        <taxon>Chromadorea</taxon>
        <taxon>Rhabditida</taxon>
        <taxon>Rhabditina</taxon>
        <taxon>Rhabditomorpha</taxon>
        <taxon>Strongyloidea</taxon>
        <taxon>Heligmosomidae</taxon>
        <taxon>Heligmosomoides</taxon>
    </lineage>
</organism>
<name>A0A3P8GN48_HELPZ</name>
<keyword evidence="3" id="KW-1185">Reference proteome</keyword>
<evidence type="ECO:0000313" key="2">
    <source>
        <dbReference type="EMBL" id="VDP36099.1"/>
    </source>
</evidence>
<feature type="compositionally biased region" description="Polar residues" evidence="1">
    <location>
        <begin position="132"/>
        <end position="147"/>
    </location>
</feature>
<evidence type="ECO:0000313" key="3">
    <source>
        <dbReference type="Proteomes" id="UP000050761"/>
    </source>
</evidence>
<feature type="region of interest" description="Disordered" evidence="1">
    <location>
        <begin position="132"/>
        <end position="158"/>
    </location>
</feature>
<dbReference type="OrthoDB" id="5836952at2759"/>
<reference evidence="4" key="2">
    <citation type="submission" date="2019-09" db="UniProtKB">
        <authorList>
            <consortium name="WormBaseParasite"/>
        </authorList>
    </citation>
    <scope>IDENTIFICATION</scope>
</reference>
<reference evidence="2 3" key="1">
    <citation type="submission" date="2018-11" db="EMBL/GenBank/DDBJ databases">
        <authorList>
            <consortium name="Pathogen Informatics"/>
        </authorList>
    </citation>
    <scope>NUCLEOTIDE SEQUENCE [LARGE SCALE GENOMIC DNA]</scope>
</reference>
<protein>
    <submittedName>
        <fullName evidence="4">Cauli_VI domain-containing protein</fullName>
    </submittedName>
</protein>